<protein>
    <submittedName>
        <fullName evidence="3">GpmB protein</fullName>
    </submittedName>
</protein>
<dbReference type="Proteomes" id="UP000604046">
    <property type="component" value="Unassembled WGS sequence"/>
</dbReference>
<dbReference type="Gene3D" id="3.40.50.1240">
    <property type="entry name" value="Phosphoglycerate mutase-like"/>
    <property type="match status" value="1"/>
</dbReference>
<dbReference type="InterPro" id="IPR013078">
    <property type="entry name" value="His_Pase_superF_clade-1"/>
</dbReference>
<dbReference type="GO" id="GO:0003824">
    <property type="term" value="F:catalytic activity"/>
    <property type="evidence" value="ECO:0007669"/>
    <property type="project" value="InterPro"/>
</dbReference>
<evidence type="ECO:0000313" key="3">
    <source>
        <dbReference type="EMBL" id="CAE7029161.1"/>
    </source>
</evidence>
<dbReference type="PROSITE" id="PS00175">
    <property type="entry name" value="PG_MUTASE"/>
    <property type="match status" value="1"/>
</dbReference>
<evidence type="ECO:0000256" key="2">
    <source>
        <dbReference type="PIRSR" id="PIRSR613078-2"/>
    </source>
</evidence>
<dbReference type="PANTHER" id="PTHR47927">
    <property type="entry name" value="PUTATIVE-RELATED"/>
    <property type="match status" value="1"/>
</dbReference>
<feature type="active site" description="Tele-phosphohistidine intermediate" evidence="1">
    <location>
        <position position="77"/>
    </location>
</feature>
<dbReference type="SUPFAM" id="SSF53254">
    <property type="entry name" value="Phosphoglycerate mutase-like"/>
    <property type="match status" value="1"/>
</dbReference>
<dbReference type="AlphaFoldDB" id="A0A812IDG6"/>
<feature type="binding site" evidence="2">
    <location>
        <begin position="76"/>
        <end position="83"/>
    </location>
    <ligand>
        <name>substrate</name>
    </ligand>
</feature>
<accession>A0A812IDG6</accession>
<organism evidence="3 4">
    <name type="scientific">Symbiodinium natans</name>
    <dbReference type="NCBI Taxonomy" id="878477"/>
    <lineage>
        <taxon>Eukaryota</taxon>
        <taxon>Sar</taxon>
        <taxon>Alveolata</taxon>
        <taxon>Dinophyceae</taxon>
        <taxon>Suessiales</taxon>
        <taxon>Symbiodiniaceae</taxon>
        <taxon>Symbiodinium</taxon>
    </lineage>
</organism>
<feature type="binding site" evidence="2">
    <location>
        <position position="130"/>
    </location>
    <ligand>
        <name>substrate</name>
    </ligand>
</feature>
<gene>
    <name evidence="3" type="primary">gpmB</name>
    <name evidence="3" type="ORF">SNAT2548_LOCUS3480</name>
</gene>
<dbReference type="PANTHER" id="PTHR47927:SF2">
    <property type="entry name" value="PHOSPHOGLYCERATE MUTASE FAMILY PROTEIN"/>
    <property type="match status" value="1"/>
</dbReference>
<evidence type="ECO:0000256" key="1">
    <source>
        <dbReference type="PIRSR" id="PIRSR613078-1"/>
    </source>
</evidence>
<keyword evidence="4" id="KW-1185">Reference proteome</keyword>
<reference evidence="3" key="1">
    <citation type="submission" date="2021-02" db="EMBL/GenBank/DDBJ databases">
        <authorList>
            <person name="Dougan E. K."/>
            <person name="Rhodes N."/>
            <person name="Thang M."/>
            <person name="Chan C."/>
        </authorList>
    </citation>
    <scope>NUCLEOTIDE SEQUENCE</scope>
</reference>
<dbReference type="OrthoDB" id="354304at2759"/>
<dbReference type="Pfam" id="PF00300">
    <property type="entry name" value="His_Phos_1"/>
    <property type="match status" value="1"/>
</dbReference>
<dbReference type="InterPro" id="IPR029033">
    <property type="entry name" value="His_PPase_superfam"/>
</dbReference>
<name>A0A812IDG6_9DINO</name>
<dbReference type="InterPro" id="IPR001345">
    <property type="entry name" value="PG/BPGM_mutase_AS"/>
</dbReference>
<proteinExistence type="predicted"/>
<evidence type="ECO:0000313" key="4">
    <source>
        <dbReference type="Proteomes" id="UP000604046"/>
    </source>
</evidence>
<comment type="caution">
    <text evidence="3">The sequence shown here is derived from an EMBL/GenBank/DDBJ whole genome shotgun (WGS) entry which is preliminary data.</text>
</comment>
<dbReference type="CDD" id="cd07067">
    <property type="entry name" value="HP_PGM_like"/>
    <property type="match status" value="1"/>
</dbReference>
<sequence length="300" mass="33542">MFRPACLADVHWASLCAGAALSAATCLALALRRSPPWLLQWLMAPEVRRSAWDALKQGHEHAARPRRRAARLYLIRHGQSEANQQADRVGGRDEKTPLTTLGERQARKLGERFKGEGISFDCVFASHAVRAFRTAQLACEVLGFLGRIEVERRVVEFSQGALEQQPRQEVYREGGPIRQRIRAQGNLFFRPPGYSPDGTRGESAWDTELRFSEFVDGLLMAGESKKPEQRELVVGVFAHGMAIKSFVRGAFSAAPSFLVNAQVDNTSITEMVYKPRQDELGGWSLVRFNDASHLRHLQCG</sequence>
<dbReference type="EMBL" id="CAJNDS010000213">
    <property type="protein sequence ID" value="CAE7029161.1"/>
    <property type="molecule type" value="Genomic_DNA"/>
</dbReference>
<feature type="active site" description="Proton donor/acceptor" evidence="1">
    <location>
        <position position="156"/>
    </location>
</feature>
<dbReference type="SMART" id="SM00855">
    <property type="entry name" value="PGAM"/>
    <property type="match status" value="1"/>
</dbReference>